<dbReference type="EMBL" id="CDMZ01004095">
    <property type="protein sequence ID" value="CEM48630.1"/>
    <property type="molecule type" value="Genomic_DNA"/>
</dbReference>
<name>A0A0G4HVW6_9ALVE</name>
<evidence type="ECO:0000313" key="2">
    <source>
        <dbReference type="EMBL" id="CEM48630.1"/>
    </source>
</evidence>
<organism evidence="2">
    <name type="scientific">Chromera velia CCMP2878</name>
    <dbReference type="NCBI Taxonomy" id="1169474"/>
    <lineage>
        <taxon>Eukaryota</taxon>
        <taxon>Sar</taxon>
        <taxon>Alveolata</taxon>
        <taxon>Colpodellida</taxon>
        <taxon>Chromeraceae</taxon>
        <taxon>Chromera</taxon>
    </lineage>
</organism>
<sequence>MYKHRGLNIREFNREVYLADLWGKLALQAIKTASENRSIPEMKAWAGSWKIGAVKIPGTCSGPPKAAKWRNLAIEVMRNLIGCIPILDTLYLLFSALNMDNCTNANTLWSLMRTPQPYVVWGGGGHAALGDYGRQGLHRKRLKVSELKAMHSVPGSPALSDAMSSIRQRESGQRARDNLILGAAEEGRDEDLARSLYPDV</sequence>
<feature type="region of interest" description="Disordered" evidence="1">
    <location>
        <begin position="153"/>
        <end position="174"/>
    </location>
</feature>
<protein>
    <submittedName>
        <fullName evidence="2">Uncharacterized protein</fullName>
    </submittedName>
</protein>
<gene>
    <name evidence="2" type="ORF">Cvel_8947</name>
</gene>
<accession>A0A0G4HVW6</accession>
<reference evidence="2" key="1">
    <citation type="submission" date="2014-11" db="EMBL/GenBank/DDBJ databases">
        <authorList>
            <person name="Otto D Thomas"/>
            <person name="Naeem Raeece"/>
        </authorList>
    </citation>
    <scope>NUCLEOTIDE SEQUENCE</scope>
</reference>
<proteinExistence type="predicted"/>
<dbReference type="AlphaFoldDB" id="A0A0G4HVW6"/>
<dbReference type="VEuPathDB" id="CryptoDB:Cvel_8947"/>
<evidence type="ECO:0000256" key="1">
    <source>
        <dbReference type="SAM" id="MobiDB-lite"/>
    </source>
</evidence>